<name>A0A8X6VIE0_TRICX</name>
<gene>
    <name evidence="2" type="primary">AVEN_12464_1</name>
    <name evidence="2" type="ORF">TNCV_986661</name>
</gene>
<organism evidence="2 3">
    <name type="scientific">Trichonephila clavipes</name>
    <name type="common">Golden silk orbweaver</name>
    <name type="synonym">Nephila clavipes</name>
    <dbReference type="NCBI Taxonomy" id="2585209"/>
    <lineage>
        <taxon>Eukaryota</taxon>
        <taxon>Metazoa</taxon>
        <taxon>Ecdysozoa</taxon>
        <taxon>Arthropoda</taxon>
        <taxon>Chelicerata</taxon>
        <taxon>Arachnida</taxon>
        <taxon>Araneae</taxon>
        <taxon>Araneomorphae</taxon>
        <taxon>Entelegynae</taxon>
        <taxon>Araneoidea</taxon>
        <taxon>Nephilidae</taxon>
        <taxon>Trichonephila</taxon>
    </lineage>
</organism>
<evidence type="ECO:0000313" key="2">
    <source>
        <dbReference type="EMBL" id="GFY13894.1"/>
    </source>
</evidence>
<evidence type="ECO:0000313" key="3">
    <source>
        <dbReference type="Proteomes" id="UP000887159"/>
    </source>
</evidence>
<evidence type="ECO:0000259" key="1">
    <source>
        <dbReference type="Pfam" id="PF14214"/>
    </source>
</evidence>
<feature type="domain" description="Helitron helicase-like" evidence="1">
    <location>
        <begin position="97"/>
        <end position="242"/>
    </location>
</feature>
<accession>A0A8X6VIE0</accession>
<dbReference type="EMBL" id="BMAU01021324">
    <property type="protein sequence ID" value="GFY13894.1"/>
    <property type="molecule type" value="Genomic_DNA"/>
</dbReference>
<reference evidence="2" key="1">
    <citation type="submission" date="2020-08" db="EMBL/GenBank/DDBJ databases">
        <title>Multicomponent nature underlies the extraordinary mechanical properties of spider dragline silk.</title>
        <authorList>
            <person name="Kono N."/>
            <person name="Nakamura H."/>
            <person name="Mori M."/>
            <person name="Yoshida Y."/>
            <person name="Ohtoshi R."/>
            <person name="Malay A.D."/>
            <person name="Moran D.A.P."/>
            <person name="Tomita M."/>
            <person name="Numata K."/>
            <person name="Arakawa K."/>
        </authorList>
    </citation>
    <scope>NUCLEOTIDE SEQUENCE</scope>
</reference>
<dbReference type="Proteomes" id="UP000887159">
    <property type="component" value="Unassembled WGS sequence"/>
</dbReference>
<protein>
    <submittedName>
        <fullName evidence="2">Helitron_like_N domain-containing protein</fullName>
    </submittedName>
</protein>
<dbReference type="PANTHER" id="PTHR10492:SF57">
    <property type="entry name" value="ATP-DEPENDENT DNA HELICASE"/>
    <property type="match status" value="1"/>
</dbReference>
<proteinExistence type="predicted"/>
<dbReference type="PANTHER" id="PTHR10492">
    <property type="match status" value="1"/>
</dbReference>
<comment type="caution">
    <text evidence="2">The sequence shown here is derived from an EMBL/GenBank/DDBJ whole genome shotgun (WGS) entry which is preliminary data.</text>
</comment>
<dbReference type="Pfam" id="PF14214">
    <property type="entry name" value="Helitron_like_N"/>
    <property type="match status" value="1"/>
</dbReference>
<keyword evidence="3" id="KW-1185">Reference proteome</keyword>
<dbReference type="AlphaFoldDB" id="A0A8X6VIE0"/>
<sequence>MYVSDEQLGSEQHRGKYNAPKIKEVSTMFKSCDGIPPNNQDICINPKQLQLCRISTINPNCDPITFVSFFRCGEKGFSQYFTELQFYVHRLLVRRDIFNHIFHNQRRLRVESYVGLADHINALTSKSGMRAGANLILPSSFNGSPRAMQQNFQDVMSVVMDLGKPDLFLTYICNPKWKKIKDNLFPGQKPHDHPVFVARIFDIKKKHLYQDLKIKWYFRRLVADINVIEFQKRGLPHMHLLLILADKVRDSESINLVVSAELPAKTVDPKLHEIVQSTMTQRPCGVLSPNAACIVDGVCTKGYPKQFSETTAENIYGYPLYRRRDNAQHIVINGNVVYNRWIVPYNPYLTKKYNCHINVEICSSLSPSSIYSSTFTRVMTV</sequence>
<dbReference type="InterPro" id="IPR025476">
    <property type="entry name" value="Helitron_helicase-like"/>
</dbReference>